<accession>A0A6B3NK02</accession>
<dbReference type="InterPro" id="IPR050490">
    <property type="entry name" value="Bact_solute-bd_prot1"/>
</dbReference>
<dbReference type="InterPro" id="IPR006059">
    <property type="entry name" value="SBP"/>
</dbReference>
<dbReference type="AlphaFoldDB" id="A0A6B3NK02"/>
<evidence type="ECO:0000313" key="1">
    <source>
        <dbReference type="EMBL" id="NER29548.1"/>
    </source>
</evidence>
<dbReference type="Gene3D" id="3.40.190.10">
    <property type="entry name" value="Periplasmic binding protein-like II"/>
    <property type="match status" value="1"/>
</dbReference>
<gene>
    <name evidence="1" type="ORF">F6J89_18470</name>
</gene>
<dbReference type="Pfam" id="PF13416">
    <property type="entry name" value="SBP_bac_8"/>
    <property type="match status" value="1"/>
</dbReference>
<organism evidence="1">
    <name type="scientific">Symploca sp. SIO1C4</name>
    <dbReference type="NCBI Taxonomy" id="2607765"/>
    <lineage>
        <taxon>Bacteria</taxon>
        <taxon>Bacillati</taxon>
        <taxon>Cyanobacteriota</taxon>
        <taxon>Cyanophyceae</taxon>
        <taxon>Coleofasciculales</taxon>
        <taxon>Coleofasciculaceae</taxon>
        <taxon>Symploca</taxon>
    </lineage>
</organism>
<sequence length="459" mass="52749">MRRREFNQLFWFSAGLGLASCQIATSSNKQSNLEYVTQNNDLSIWWQQGFYPEETDALEKIITEWEQKSGIKVELTIIPQKDILREIESALISGNLPDIFYAGIADLTIIPRLAWNNQLADVSEVIEPLKGLYSKSVVSGVNYRNNVAAKRSYYAVPIMQSAIHIHYWHDIVTEIGLKPTVIPKDWQGFWQFWEQAQENLDKRDQAKMYGIGMPMSLSLDTYNNFEQFLEAYDVKILDENGELNLDEPLVIENLTTALEQYTSFYKNGKVPPEAVDWDNTGNNVTLLSRTSLMTVNHTLSVPGSQRQDKDIYYQQLSTVKWPNKPNGKPMRFVVEIKQAVIFKKSNKQQVAKQFLSYLTQPQNLQTYTQGAQGRYLPVMPKLFENPFWKDPADQHIKVALQQLQRTRPAYQVFNPAYGEVASQNVWGTVIRKIAADSWSSKQAANLAIEKIKKIFADWK</sequence>
<dbReference type="PROSITE" id="PS51257">
    <property type="entry name" value="PROKAR_LIPOPROTEIN"/>
    <property type="match status" value="1"/>
</dbReference>
<comment type="caution">
    <text evidence="1">The sequence shown here is derived from an EMBL/GenBank/DDBJ whole genome shotgun (WGS) entry which is preliminary data.</text>
</comment>
<reference evidence="1" key="1">
    <citation type="submission" date="2019-11" db="EMBL/GenBank/DDBJ databases">
        <title>Genomic insights into an expanded diversity of filamentous marine cyanobacteria reveals the extraordinary biosynthetic potential of Moorea and Okeania.</title>
        <authorList>
            <person name="Ferreira Leao T."/>
            <person name="Wang M."/>
            <person name="Moss N."/>
            <person name="Da Silva R."/>
            <person name="Sanders J."/>
            <person name="Nurk S."/>
            <person name="Gurevich A."/>
            <person name="Humphrey G."/>
            <person name="Reher R."/>
            <person name="Zhu Q."/>
            <person name="Belda-Ferre P."/>
            <person name="Glukhov E."/>
            <person name="Rex R."/>
            <person name="Dorrestein P.C."/>
            <person name="Knight R."/>
            <person name="Pevzner P."/>
            <person name="Gerwick W.H."/>
            <person name="Gerwick L."/>
        </authorList>
    </citation>
    <scope>NUCLEOTIDE SEQUENCE</scope>
    <source>
        <strain evidence="1">SIO1C4</strain>
    </source>
</reference>
<protein>
    <submittedName>
        <fullName evidence="1">Carbohydrate ABC transporter substrate-binding protein</fullName>
    </submittedName>
</protein>
<name>A0A6B3NK02_9CYAN</name>
<dbReference type="PANTHER" id="PTHR43649:SF12">
    <property type="entry name" value="DIACETYLCHITOBIOSE BINDING PROTEIN DASA"/>
    <property type="match status" value="1"/>
</dbReference>
<dbReference type="PANTHER" id="PTHR43649">
    <property type="entry name" value="ARABINOSE-BINDING PROTEIN-RELATED"/>
    <property type="match status" value="1"/>
</dbReference>
<dbReference type="EMBL" id="JAAHFQ010000387">
    <property type="protein sequence ID" value="NER29548.1"/>
    <property type="molecule type" value="Genomic_DNA"/>
</dbReference>
<proteinExistence type="predicted"/>
<dbReference type="SUPFAM" id="SSF53850">
    <property type="entry name" value="Periplasmic binding protein-like II"/>
    <property type="match status" value="1"/>
</dbReference>